<dbReference type="AlphaFoldDB" id="A0A9W9HGL0"/>
<accession>A0A9W9HGL0</accession>
<reference evidence="4" key="1">
    <citation type="submission" date="2022-11" db="EMBL/GenBank/DDBJ databases">
        <authorList>
            <person name="Petersen C."/>
        </authorList>
    </citation>
    <scope>NUCLEOTIDE SEQUENCE</scope>
    <source>
        <strain evidence="4">IBT 22155</strain>
    </source>
</reference>
<evidence type="ECO:0000256" key="2">
    <source>
        <dbReference type="ARBA" id="ARBA00038251"/>
    </source>
</evidence>
<protein>
    <recommendedName>
        <fullName evidence="6">Filamentation protein</fullName>
    </recommendedName>
</protein>
<evidence type="ECO:0000313" key="4">
    <source>
        <dbReference type="EMBL" id="KAJ5146293.1"/>
    </source>
</evidence>
<dbReference type="PANTHER" id="PTHR23083:SF464">
    <property type="entry name" value="TETRATRICOPEPTIDE REPEAT DOMAIN 7, ISOFORM A"/>
    <property type="match status" value="1"/>
</dbReference>
<dbReference type="InterPro" id="IPR051722">
    <property type="entry name" value="Endocytosis_PI4K-reg_protein"/>
</dbReference>
<dbReference type="InterPro" id="IPR019734">
    <property type="entry name" value="TPR_rpt"/>
</dbReference>
<dbReference type="PANTHER" id="PTHR23083">
    <property type="entry name" value="TETRATRICOPEPTIDE REPEAT PROTEIN, TPR"/>
    <property type="match status" value="1"/>
</dbReference>
<dbReference type="SMART" id="SM00028">
    <property type="entry name" value="TPR"/>
    <property type="match status" value="4"/>
</dbReference>
<feature type="compositionally biased region" description="Low complexity" evidence="3">
    <location>
        <begin position="734"/>
        <end position="745"/>
    </location>
</feature>
<feature type="region of interest" description="Disordered" evidence="3">
    <location>
        <begin position="728"/>
        <end position="842"/>
    </location>
</feature>
<gene>
    <name evidence="4" type="ORF">N7515_000857</name>
</gene>
<dbReference type="RefSeq" id="XP_056526767.1">
    <property type="nucleotide sequence ID" value="XM_056661601.1"/>
</dbReference>
<evidence type="ECO:0008006" key="6">
    <source>
        <dbReference type="Google" id="ProtNLM"/>
    </source>
</evidence>
<dbReference type="Proteomes" id="UP001149079">
    <property type="component" value="Unassembled WGS sequence"/>
</dbReference>
<evidence type="ECO:0000313" key="5">
    <source>
        <dbReference type="Proteomes" id="UP001149079"/>
    </source>
</evidence>
<keyword evidence="5" id="KW-1185">Reference proteome</keyword>
<evidence type="ECO:0000256" key="1">
    <source>
        <dbReference type="ARBA" id="ARBA00002550"/>
    </source>
</evidence>
<sequence length="1175" mass="128424">MPGGNAEKGQRYVAALDLARSQGKWDEVPELIRKVTKHAPRKTCLIQTATGESRVIAYIQQKSSGDSSTASPNLVELIPALLMTIENNDGSPQELFQAQVCLGWIHWVLNEPSLSAARLPKDFTATIDSLTSGGEPLTSWTEVCIVKGCYIKATAQSSVADIGDTLETFASLIPWLNSGRLALISTPQLLGWSESLLGKGSLLAIDEASKCTPYSEPRHVDIALRLLRLWAAHPAVKQGASNSKSSSVDVPIPAQRSSVWAGYYGLLTTVLQDGLPYTGPNDGPDRPQLASELRRVETICERNLLNEVKFPTASSANSQVEEWVERVVGNWEVLCGPVWQDSDLGEGGQDAVGRNVLEILYRAAAKTYHSHLVLRRLFHVHSALADFDLALKALDSYIEIVTAAKERAEKSAEYGELEKDEVLLQTLSEGVTLLASLGSFEEAEKARDLTEIIKKYIDKHTLPHTNGHVTNDQVTNGQITNGQITNGQIANGQITNGQVNGSSTHSTGIPSSVLASSYRAVGIGLASWASWTPVNESRDEIRADAIEYLEKSLAPELGNSTNYSSLYTLGLLLAENRDLDTAIDYVKSALTPNGTSNAVSDDLSKERDLVPLWHLLALLLSAKQEFEIAGRSCEAAFEQFPRELFSKGHRDRRSSRNAPNSNQRTIINRLQGREKERIIQTRITQLAFIELLEGPEAAVNHSTQLLSLFSTLFHDLKLEIGETSAKADLVPPKSSSGTTRSFRGSIFGRHRTSQLPDRRADPSNGSGVVPPTPAIPNGHTTDAPLIQVTDEDFNSRQGRPPTIGRSDSKKLKKRSMSFSRSEKPPVEQPPLPNGGETPADAVGIAVSGNASPESAIHPTKGKQSLPAMAHNMNHREEPFPGGHEHQPPHQDIRLPVCHRFDSPTSAITKFSVLQSQKHALGILIKIWLVIAGLYRRASLFDDAREACEEASKQAARVEALVASQESSARVFRKRGWGASKSSEELWADVYAEQGLLAQARSKPHQAIKHFEEALLRYQDHPTATIGLANLLLDIWEQKLAPEAPNADVDLDVARLSLLSETPNPKSAKAISTEDGKTPNGAESTGTAETSSSAQNVEPKQLHRLAARDRAYGLLSALTKLGSSWDNSEAWFALSRAYEAGEQIDKLKEVLWWCIELEDRRPIRHWSNIGSGLYVL</sequence>
<dbReference type="Gene3D" id="1.25.40.10">
    <property type="entry name" value="Tetratricopeptide repeat domain"/>
    <property type="match status" value="2"/>
</dbReference>
<feature type="region of interest" description="Disordered" evidence="3">
    <location>
        <begin position="1063"/>
        <end position="1098"/>
    </location>
</feature>
<reference evidence="4" key="2">
    <citation type="journal article" date="2023" name="IMA Fungus">
        <title>Comparative genomic study of the Penicillium genus elucidates a diverse pangenome and 15 lateral gene transfer events.</title>
        <authorList>
            <person name="Petersen C."/>
            <person name="Sorensen T."/>
            <person name="Nielsen M.R."/>
            <person name="Sondergaard T.E."/>
            <person name="Sorensen J.L."/>
            <person name="Fitzpatrick D.A."/>
            <person name="Frisvad J.C."/>
            <person name="Nielsen K.L."/>
        </authorList>
    </citation>
    <scope>NUCLEOTIDE SEQUENCE</scope>
    <source>
        <strain evidence="4">IBT 22155</strain>
    </source>
</reference>
<dbReference type="InterPro" id="IPR011990">
    <property type="entry name" value="TPR-like_helical_dom_sf"/>
</dbReference>
<dbReference type="SUPFAM" id="SSF48452">
    <property type="entry name" value="TPR-like"/>
    <property type="match status" value="1"/>
</dbReference>
<proteinExistence type="inferred from homology"/>
<comment type="function">
    <text evidence="1">Involved in endocytosis.</text>
</comment>
<organism evidence="4 5">
    <name type="scientific">Penicillium bovifimosum</name>
    <dbReference type="NCBI Taxonomy" id="126998"/>
    <lineage>
        <taxon>Eukaryota</taxon>
        <taxon>Fungi</taxon>
        <taxon>Dikarya</taxon>
        <taxon>Ascomycota</taxon>
        <taxon>Pezizomycotina</taxon>
        <taxon>Eurotiomycetes</taxon>
        <taxon>Eurotiomycetidae</taxon>
        <taxon>Eurotiales</taxon>
        <taxon>Aspergillaceae</taxon>
        <taxon>Penicillium</taxon>
    </lineage>
</organism>
<dbReference type="OrthoDB" id="29013at2759"/>
<name>A0A9W9HGL0_9EURO</name>
<evidence type="ECO:0000256" key="3">
    <source>
        <dbReference type="SAM" id="MobiDB-lite"/>
    </source>
</evidence>
<comment type="similarity">
    <text evidence="2">Belongs to the YPP1 family.</text>
</comment>
<dbReference type="EMBL" id="JAPQKL010000001">
    <property type="protein sequence ID" value="KAJ5146293.1"/>
    <property type="molecule type" value="Genomic_DNA"/>
</dbReference>
<feature type="compositionally biased region" description="Low complexity" evidence="3">
    <location>
        <begin position="1080"/>
        <end position="1093"/>
    </location>
</feature>
<dbReference type="GeneID" id="81400771"/>
<comment type="caution">
    <text evidence="4">The sequence shown here is derived from an EMBL/GenBank/DDBJ whole genome shotgun (WGS) entry which is preliminary data.</text>
</comment>